<evidence type="ECO:0000259" key="2">
    <source>
        <dbReference type="Pfam" id="PF13038"/>
    </source>
</evidence>
<keyword evidence="1" id="KW-0472">Membrane</keyword>
<feature type="transmembrane region" description="Helical" evidence="1">
    <location>
        <begin position="103"/>
        <end position="125"/>
    </location>
</feature>
<name>A0A921FVC6_SPOPS</name>
<dbReference type="AlphaFoldDB" id="A0A921FVC6"/>
<gene>
    <name evidence="3" type="ORF">K8V56_01515</name>
</gene>
<keyword evidence="1" id="KW-0812">Transmembrane</keyword>
<dbReference type="Pfam" id="PF13038">
    <property type="entry name" value="DUF3899"/>
    <property type="match status" value="1"/>
</dbReference>
<comment type="caution">
    <text evidence="3">The sequence shown here is derived from an EMBL/GenBank/DDBJ whole genome shotgun (WGS) entry which is preliminary data.</text>
</comment>
<keyword evidence="1" id="KW-1133">Transmembrane helix</keyword>
<evidence type="ECO:0000313" key="4">
    <source>
        <dbReference type="Proteomes" id="UP000698173"/>
    </source>
</evidence>
<dbReference type="InterPro" id="IPR025007">
    <property type="entry name" value="DUF3899"/>
</dbReference>
<proteinExistence type="predicted"/>
<organism evidence="3 4">
    <name type="scientific">Sporosarcina psychrophila</name>
    <name type="common">Bacillus psychrophilus</name>
    <dbReference type="NCBI Taxonomy" id="1476"/>
    <lineage>
        <taxon>Bacteria</taxon>
        <taxon>Bacillati</taxon>
        <taxon>Bacillota</taxon>
        <taxon>Bacilli</taxon>
        <taxon>Bacillales</taxon>
        <taxon>Caryophanaceae</taxon>
        <taxon>Sporosarcina</taxon>
    </lineage>
</organism>
<evidence type="ECO:0000313" key="3">
    <source>
        <dbReference type="EMBL" id="HJF30440.1"/>
    </source>
</evidence>
<dbReference type="EMBL" id="DYWT01000024">
    <property type="protein sequence ID" value="HJF30440.1"/>
    <property type="molecule type" value="Genomic_DNA"/>
</dbReference>
<reference evidence="3" key="2">
    <citation type="submission" date="2021-09" db="EMBL/GenBank/DDBJ databases">
        <authorList>
            <person name="Gilroy R."/>
        </authorList>
    </citation>
    <scope>NUCLEOTIDE SEQUENCE</scope>
    <source>
        <strain evidence="3">CHK171-7178</strain>
    </source>
</reference>
<protein>
    <submittedName>
        <fullName evidence="3">DUF3899 domain-containing protein</fullName>
    </submittedName>
</protein>
<sequence>MKVNVFVASFSFIVWLLISKIGNLSLLEITNLTFIVGLIALLIYSVIYIIQSNFLNLFIDGFKKINYLMFPQSRSSKRAEELAERDYKLNEWKLSVKEVIKRMAAVVSITTLGISLVCLALDYWII</sequence>
<feature type="transmembrane region" description="Helical" evidence="1">
    <location>
        <begin position="29"/>
        <end position="50"/>
    </location>
</feature>
<reference evidence="3" key="1">
    <citation type="journal article" date="2021" name="PeerJ">
        <title>Extensive microbial diversity within the chicken gut microbiome revealed by metagenomics and culture.</title>
        <authorList>
            <person name="Gilroy R."/>
            <person name="Ravi A."/>
            <person name="Getino M."/>
            <person name="Pursley I."/>
            <person name="Horton D.L."/>
            <person name="Alikhan N.F."/>
            <person name="Baker D."/>
            <person name="Gharbi K."/>
            <person name="Hall N."/>
            <person name="Watson M."/>
            <person name="Adriaenssens E.M."/>
            <person name="Foster-Nyarko E."/>
            <person name="Jarju S."/>
            <person name="Secka A."/>
            <person name="Antonio M."/>
            <person name="Oren A."/>
            <person name="Chaudhuri R.R."/>
            <person name="La Ragione R."/>
            <person name="Hildebrand F."/>
            <person name="Pallen M.J."/>
        </authorList>
    </citation>
    <scope>NUCLEOTIDE SEQUENCE</scope>
    <source>
        <strain evidence="3">CHK171-7178</strain>
    </source>
</reference>
<dbReference type="Proteomes" id="UP000698173">
    <property type="component" value="Unassembled WGS sequence"/>
</dbReference>
<accession>A0A921FVC6</accession>
<evidence type="ECO:0000256" key="1">
    <source>
        <dbReference type="SAM" id="Phobius"/>
    </source>
</evidence>
<feature type="domain" description="DUF3899" evidence="2">
    <location>
        <begin position="31"/>
        <end position="110"/>
    </location>
</feature>